<evidence type="ECO:0000256" key="3">
    <source>
        <dbReference type="RuleBase" id="RU369080"/>
    </source>
</evidence>
<reference evidence="5 6" key="1">
    <citation type="journal article" date="2013" name="Nat. Genet.">
        <title>The high-quality draft genome of peach (Prunus persica) identifies unique patterns of genetic diversity, domestication and genome evolution.</title>
        <authorList>
            <consortium name="International Peach Genome Initiative"/>
            <person name="Verde I."/>
            <person name="Abbott A.G."/>
            <person name="Scalabrin S."/>
            <person name="Jung S."/>
            <person name="Shu S."/>
            <person name="Marroni F."/>
            <person name="Zhebentyayeva T."/>
            <person name="Dettori M.T."/>
            <person name="Grimwood J."/>
            <person name="Cattonaro F."/>
            <person name="Zuccolo A."/>
            <person name="Rossini L."/>
            <person name="Jenkins J."/>
            <person name="Vendramin E."/>
            <person name="Meisel L.A."/>
            <person name="Decroocq V."/>
            <person name="Sosinski B."/>
            <person name="Prochnik S."/>
            <person name="Mitros T."/>
            <person name="Policriti A."/>
            <person name="Cipriani G."/>
            <person name="Dondini L."/>
            <person name="Ficklin S."/>
            <person name="Goodstein D.M."/>
            <person name="Xuan P."/>
            <person name="Del Fabbro C."/>
            <person name="Aramini V."/>
            <person name="Copetti D."/>
            <person name="Gonzalez S."/>
            <person name="Horner D.S."/>
            <person name="Falchi R."/>
            <person name="Lucas S."/>
            <person name="Mica E."/>
            <person name="Maldonado J."/>
            <person name="Lazzari B."/>
            <person name="Bielenberg D."/>
            <person name="Pirona R."/>
            <person name="Miculan M."/>
            <person name="Barakat A."/>
            <person name="Testolin R."/>
            <person name="Stella A."/>
            <person name="Tartarini S."/>
            <person name="Tonutti P."/>
            <person name="Arus P."/>
            <person name="Orellana A."/>
            <person name="Wells C."/>
            <person name="Main D."/>
            <person name="Vizzotto G."/>
            <person name="Silva H."/>
            <person name="Salamini F."/>
            <person name="Schmutz J."/>
            <person name="Morgante M."/>
            <person name="Rokhsar D.S."/>
        </authorList>
    </citation>
    <scope>NUCLEOTIDE SEQUENCE [LARGE SCALE GENOMIC DNA]</scope>
    <source>
        <strain evidence="6">cv. Nemared</strain>
    </source>
</reference>
<name>A0A251PVJ4_PRUPE</name>
<dbReference type="PROSITE" id="PS50222">
    <property type="entry name" value="EF_HAND_2"/>
    <property type="match status" value="2"/>
</dbReference>
<organism evidence="5 6">
    <name type="scientific">Prunus persica</name>
    <name type="common">Peach</name>
    <name type="synonym">Amygdalus persica</name>
    <dbReference type="NCBI Taxonomy" id="3760"/>
    <lineage>
        <taxon>Eukaryota</taxon>
        <taxon>Viridiplantae</taxon>
        <taxon>Streptophyta</taxon>
        <taxon>Embryophyta</taxon>
        <taxon>Tracheophyta</taxon>
        <taxon>Spermatophyta</taxon>
        <taxon>Magnoliopsida</taxon>
        <taxon>eudicotyledons</taxon>
        <taxon>Gunneridae</taxon>
        <taxon>Pentapetalae</taxon>
        <taxon>rosids</taxon>
        <taxon>fabids</taxon>
        <taxon>Rosales</taxon>
        <taxon>Rosaceae</taxon>
        <taxon>Amygdaloideae</taxon>
        <taxon>Amygdaleae</taxon>
        <taxon>Prunus</taxon>
    </lineage>
</organism>
<accession>A0A251PVJ4</accession>
<comment type="subcellular location">
    <subcellularLocation>
        <location evidence="3">Membrane</location>
    </subcellularLocation>
</comment>
<keyword evidence="1 3" id="KW-0677">Repeat</keyword>
<comment type="subunit">
    <text evidence="3">Homodimer. Interacts with CIPK.</text>
</comment>
<comment type="function">
    <text evidence="3">Acts as a calcium sensor. CBL proteins interact with CIPK serine-threonine protein kinases. Binding of a CBL protein to the regulatory NAF domain of a CIPK protein lead to the activation of the kinase in a calcium-dependent manner.</text>
</comment>
<evidence type="ECO:0000259" key="4">
    <source>
        <dbReference type="PROSITE" id="PS50222"/>
    </source>
</evidence>
<keyword evidence="3" id="KW-0106">Calcium</keyword>
<dbReference type="PANTHER" id="PTHR23056">
    <property type="entry name" value="CALCINEURIN B"/>
    <property type="match status" value="1"/>
</dbReference>
<protein>
    <recommendedName>
        <fullName evidence="3">Calcineurin B-like protein</fullName>
    </recommendedName>
</protein>
<evidence type="ECO:0000313" key="6">
    <source>
        <dbReference type="Proteomes" id="UP000006882"/>
    </source>
</evidence>
<keyword evidence="6" id="KW-1185">Reference proteome</keyword>
<comment type="similarity">
    <text evidence="2 3">Belongs to the calcineurin regulatory subunit family.</text>
</comment>
<dbReference type="SMART" id="SM00054">
    <property type="entry name" value="EFh"/>
    <property type="match status" value="2"/>
</dbReference>
<keyword evidence="3" id="KW-0479">Metal-binding</keyword>
<dbReference type="SUPFAM" id="SSF47473">
    <property type="entry name" value="EF-hand"/>
    <property type="match status" value="1"/>
</dbReference>
<dbReference type="PANTHER" id="PTHR23056:SF98">
    <property type="entry name" value="CALCINEURIN B-LIKE PROTEIN"/>
    <property type="match status" value="1"/>
</dbReference>
<dbReference type="Proteomes" id="UP000006882">
    <property type="component" value="Chromosome G3"/>
</dbReference>
<dbReference type="AlphaFoldDB" id="A0A251PVJ4"/>
<feature type="domain" description="EF-hand" evidence="4">
    <location>
        <begin position="123"/>
        <end position="158"/>
    </location>
</feature>
<gene>
    <name evidence="5" type="ORF">PRUPE_3G051100</name>
</gene>
<dbReference type="GO" id="GO:0005509">
    <property type="term" value="F:calcium ion binding"/>
    <property type="evidence" value="ECO:0007669"/>
    <property type="project" value="UniProtKB-UniRule"/>
</dbReference>
<dbReference type="InterPro" id="IPR011992">
    <property type="entry name" value="EF-hand-dom_pair"/>
</dbReference>
<dbReference type="InterPro" id="IPR045198">
    <property type="entry name" value="CNBL1-10"/>
</dbReference>
<keyword evidence="3" id="KW-0472">Membrane</keyword>
<feature type="domain" description="EF-hand" evidence="4">
    <location>
        <begin position="160"/>
        <end position="195"/>
    </location>
</feature>
<dbReference type="Gene3D" id="1.10.238.10">
    <property type="entry name" value="EF-hand"/>
    <property type="match status" value="1"/>
</dbReference>
<evidence type="ECO:0000313" key="5">
    <source>
        <dbReference type="EMBL" id="ONI15594.1"/>
    </source>
</evidence>
<evidence type="ECO:0000256" key="1">
    <source>
        <dbReference type="ARBA" id="ARBA00022737"/>
    </source>
</evidence>
<dbReference type="GO" id="GO:0019722">
    <property type="term" value="P:calcium-mediated signaling"/>
    <property type="evidence" value="ECO:0007669"/>
    <property type="project" value="UniProtKB-UniRule"/>
</dbReference>
<evidence type="ECO:0000256" key="2">
    <source>
        <dbReference type="ARBA" id="ARBA00023774"/>
    </source>
</evidence>
<proteinExistence type="inferred from homology"/>
<dbReference type="FunFam" id="1.10.238.10:FF:000073">
    <property type="entry name" value="calcineurin B-like protein 3"/>
    <property type="match status" value="1"/>
</dbReference>
<dbReference type="InterPro" id="IPR002048">
    <property type="entry name" value="EF_hand_dom"/>
</dbReference>
<dbReference type="EMBL" id="CM007653">
    <property type="protein sequence ID" value="ONI15594.1"/>
    <property type="molecule type" value="Genomic_DNA"/>
</dbReference>
<sequence length="267" mass="30673">MTSNERPRLFLRDLLFRIENSAYTESSSSLMLGEKLCAVFKPLIDLVDAFIFSLIGCFDRQRPHQRLSYTYDDIVRLAASSPFTVNEVEALRELFNQLSSSILDDGLIHKEELRLALFKTPAGENLFLDRVFDVFDEKKNGVIEFEGFVHALSVFHPCAPLEDKIDFAFRLYDLRQTGYIEREEVRQMVVATLLESGIHVPDETLEAIVDKARITDAKISVCFPYSEVLHSQSSLLLHRHLQMLILTRMIKLAKTNGKLLLFSTQHF</sequence>
<dbReference type="GO" id="GO:0019900">
    <property type="term" value="F:kinase binding"/>
    <property type="evidence" value="ECO:0007669"/>
    <property type="project" value="UniProtKB-UniRule"/>
</dbReference>
<dbReference type="Gramene" id="ONI15594">
    <property type="protein sequence ID" value="ONI15594"/>
    <property type="gene ID" value="PRUPE_3G051100"/>
</dbReference>
<dbReference type="GO" id="GO:0016020">
    <property type="term" value="C:membrane"/>
    <property type="evidence" value="ECO:0007669"/>
    <property type="project" value="UniProtKB-SubCell"/>
</dbReference>